<feature type="transmembrane region" description="Helical" evidence="12">
    <location>
        <begin position="385"/>
        <end position="406"/>
    </location>
</feature>
<keyword evidence="9 12" id="KW-0472">Membrane</keyword>
<feature type="transmembrane region" description="Helical" evidence="12">
    <location>
        <begin position="418"/>
        <end position="437"/>
    </location>
</feature>
<keyword evidence="6 12" id="KW-1133">Transmembrane helix</keyword>
<evidence type="ECO:0000313" key="13">
    <source>
        <dbReference type="EMBL" id="MBB3046199.1"/>
    </source>
</evidence>
<feature type="transmembrane region" description="Helical" evidence="12">
    <location>
        <begin position="279"/>
        <end position="304"/>
    </location>
</feature>
<evidence type="ECO:0000256" key="2">
    <source>
        <dbReference type="ARBA" id="ARBA00006434"/>
    </source>
</evidence>
<evidence type="ECO:0000256" key="1">
    <source>
        <dbReference type="ARBA" id="ARBA00004651"/>
    </source>
</evidence>
<evidence type="ECO:0000256" key="12">
    <source>
        <dbReference type="SAM" id="Phobius"/>
    </source>
</evidence>
<feature type="transmembrane region" description="Helical" evidence="12">
    <location>
        <begin position="324"/>
        <end position="349"/>
    </location>
</feature>
<feature type="transmembrane region" description="Helical" evidence="12">
    <location>
        <begin position="74"/>
        <end position="92"/>
    </location>
</feature>
<dbReference type="EMBL" id="JACHWY010000001">
    <property type="protein sequence ID" value="MBB3046199.1"/>
    <property type="molecule type" value="Genomic_DNA"/>
</dbReference>
<dbReference type="InterPro" id="IPR051163">
    <property type="entry name" value="Sodium:Solute_Symporter_SSF"/>
</dbReference>
<comment type="caution">
    <text evidence="13">The sequence shown here is derived from an EMBL/GenBank/DDBJ whole genome shotgun (WGS) entry which is preliminary data.</text>
</comment>
<dbReference type="InterPro" id="IPR038377">
    <property type="entry name" value="Na/Glc_symporter_sf"/>
</dbReference>
<feature type="transmembrane region" description="Helical" evidence="12">
    <location>
        <begin position="444"/>
        <end position="462"/>
    </location>
</feature>
<dbReference type="InterPro" id="IPR001734">
    <property type="entry name" value="Na/solute_symporter"/>
</dbReference>
<feature type="transmembrane region" description="Helical" evidence="12">
    <location>
        <begin position="477"/>
        <end position="495"/>
    </location>
</feature>
<dbReference type="CDD" id="cd11495">
    <property type="entry name" value="SLC5sbd_NIS-like_u3"/>
    <property type="match status" value="1"/>
</dbReference>
<evidence type="ECO:0000313" key="14">
    <source>
        <dbReference type="Proteomes" id="UP000537130"/>
    </source>
</evidence>
<evidence type="ECO:0000256" key="10">
    <source>
        <dbReference type="ARBA" id="ARBA00023201"/>
    </source>
</evidence>
<feature type="transmembrane region" description="Helical" evidence="12">
    <location>
        <begin position="6"/>
        <end position="23"/>
    </location>
</feature>
<evidence type="ECO:0000256" key="4">
    <source>
        <dbReference type="ARBA" id="ARBA00022475"/>
    </source>
</evidence>
<keyword evidence="5 12" id="KW-0812">Transmembrane</keyword>
<dbReference type="NCBIfam" id="TIGR00813">
    <property type="entry name" value="sss"/>
    <property type="match status" value="1"/>
</dbReference>
<keyword evidence="14" id="KW-1185">Reference proteome</keyword>
<accession>A0A7W4W3G9</accession>
<feature type="transmembrane region" description="Helical" evidence="12">
    <location>
        <begin position="43"/>
        <end position="62"/>
    </location>
</feature>
<comment type="similarity">
    <text evidence="2 11">Belongs to the sodium:solute symporter (SSF) (TC 2.A.21) family.</text>
</comment>
<dbReference type="GO" id="GO:0006814">
    <property type="term" value="P:sodium ion transport"/>
    <property type="evidence" value="ECO:0007669"/>
    <property type="project" value="UniProtKB-KW"/>
</dbReference>
<evidence type="ECO:0000256" key="5">
    <source>
        <dbReference type="ARBA" id="ARBA00022692"/>
    </source>
</evidence>
<dbReference type="GO" id="GO:0005886">
    <property type="term" value="C:plasma membrane"/>
    <property type="evidence" value="ECO:0007669"/>
    <property type="project" value="UniProtKB-SubCell"/>
</dbReference>
<dbReference type="GO" id="GO:0015293">
    <property type="term" value="F:symporter activity"/>
    <property type="evidence" value="ECO:0007669"/>
    <property type="project" value="TreeGrafter"/>
</dbReference>
<dbReference type="Pfam" id="PF00474">
    <property type="entry name" value="SSF"/>
    <property type="match status" value="1"/>
</dbReference>
<evidence type="ECO:0000256" key="11">
    <source>
        <dbReference type="RuleBase" id="RU362091"/>
    </source>
</evidence>
<dbReference type="Proteomes" id="UP000537130">
    <property type="component" value="Unassembled WGS sequence"/>
</dbReference>
<proteinExistence type="inferred from homology"/>
<gene>
    <name evidence="13" type="ORF">FHR99_000435</name>
</gene>
<keyword evidence="3" id="KW-0813">Transport</keyword>
<dbReference type="PANTHER" id="PTHR42985:SF32">
    <property type="entry name" value="SODIUM IODIDE SYMPORTER"/>
    <property type="match status" value="1"/>
</dbReference>
<keyword evidence="10" id="KW-0739">Sodium transport</keyword>
<evidence type="ECO:0000256" key="9">
    <source>
        <dbReference type="ARBA" id="ARBA00023136"/>
    </source>
</evidence>
<evidence type="ECO:0000256" key="8">
    <source>
        <dbReference type="ARBA" id="ARBA00023065"/>
    </source>
</evidence>
<dbReference type="Gene3D" id="1.20.1730.10">
    <property type="entry name" value="Sodium/glucose cotransporter"/>
    <property type="match status" value="1"/>
</dbReference>
<evidence type="ECO:0000256" key="6">
    <source>
        <dbReference type="ARBA" id="ARBA00022989"/>
    </source>
</evidence>
<sequence>MSLTDVVVLAGYLLAILLLGVFFSRKTHSTDDYFVGGRNYRGWVIGLSLVGTSISSVTFLAYPADAYKTAWLRYLPNLMLPVAIFFAARYFLPFFRRGNTITAYEFLEDRFGPSVRVYGAASFMIAQLVRVSTILYLISLLLFEISGLDPVWCIVLAGVFVAFYTVAGGIEAVIWTDVIQTLVLLFGGIACLWVIVDLLPGGLGQVLSTASEHGKLGFSEWRNGELEPVSWDLSLLSKTGTMMLVLGLVNWLTEYSSNQNTVQRYCAAKTEQEARRGMWVCALSSLPIWAFYMFLGTALYVFYLQFPVPEAAEMLSGERKAEQILPFFILSELPAGLVGLVLAAALAAAMSSLDSSINAISAVSVVDIYRRHLNKEADERHYLRVARGVALAVSGLMIGGAIVFYYADTKTLQDALTIIVALLGGGLLSLYLFGFFCRRGGAKHAWLGIAVTMLFTGWVILARNNVLFSAENMPFDLYYTAIIGNGLMFVVLWLASRRSPLRAQG</sequence>
<keyword evidence="4" id="KW-1003">Cell membrane</keyword>
<feature type="transmembrane region" description="Helical" evidence="12">
    <location>
        <begin position="174"/>
        <end position="196"/>
    </location>
</feature>
<feature type="transmembrane region" description="Helical" evidence="12">
    <location>
        <begin position="235"/>
        <end position="253"/>
    </location>
</feature>
<protein>
    <submittedName>
        <fullName evidence="13">SSS family solute:Na+ symporter</fullName>
    </submittedName>
</protein>
<dbReference type="AlphaFoldDB" id="A0A7W4W3G9"/>
<dbReference type="RefSeq" id="WP_183408897.1">
    <property type="nucleotide sequence ID" value="NZ_JACHWY010000001.1"/>
</dbReference>
<keyword evidence="7" id="KW-0915">Sodium</keyword>
<dbReference type="PROSITE" id="PS50283">
    <property type="entry name" value="NA_SOLUT_SYMP_3"/>
    <property type="match status" value="1"/>
</dbReference>
<feature type="transmembrane region" description="Helical" evidence="12">
    <location>
        <begin position="149"/>
        <end position="167"/>
    </location>
</feature>
<name>A0A7W4W3G9_9GAMM</name>
<keyword evidence="8" id="KW-0406">Ion transport</keyword>
<evidence type="ECO:0000256" key="7">
    <source>
        <dbReference type="ARBA" id="ARBA00023053"/>
    </source>
</evidence>
<evidence type="ECO:0000256" key="3">
    <source>
        <dbReference type="ARBA" id="ARBA00022448"/>
    </source>
</evidence>
<dbReference type="PANTHER" id="PTHR42985">
    <property type="entry name" value="SODIUM-COUPLED MONOCARBOXYLATE TRANSPORTER"/>
    <property type="match status" value="1"/>
</dbReference>
<comment type="subcellular location">
    <subcellularLocation>
        <location evidence="1">Cell membrane</location>
        <topology evidence="1">Multi-pass membrane protein</topology>
    </subcellularLocation>
</comment>
<organism evidence="13 14">
    <name type="scientific">Litorivivens lipolytica</name>
    <dbReference type="NCBI Taxonomy" id="1524264"/>
    <lineage>
        <taxon>Bacteria</taxon>
        <taxon>Pseudomonadati</taxon>
        <taxon>Pseudomonadota</taxon>
        <taxon>Gammaproteobacteria</taxon>
        <taxon>Litorivivens</taxon>
    </lineage>
</organism>
<feature type="transmembrane region" description="Helical" evidence="12">
    <location>
        <begin position="117"/>
        <end position="143"/>
    </location>
</feature>
<reference evidence="13 14" key="1">
    <citation type="submission" date="2020-08" db="EMBL/GenBank/DDBJ databases">
        <title>Genomic Encyclopedia of Type Strains, Phase III (KMG-III): the genomes of soil and plant-associated and newly described type strains.</title>
        <authorList>
            <person name="Whitman W."/>
        </authorList>
    </citation>
    <scope>NUCLEOTIDE SEQUENCE [LARGE SCALE GENOMIC DNA]</scope>
    <source>
        <strain evidence="13 14">CECT 8654</strain>
    </source>
</reference>